<dbReference type="SUPFAM" id="SSF55486">
    <property type="entry name" value="Metalloproteases ('zincins'), catalytic domain"/>
    <property type="match status" value="1"/>
</dbReference>
<gene>
    <name evidence="1" type="ORF">F0U83_08415</name>
</gene>
<dbReference type="KEGG" id="ncu:F0U83_08415"/>
<dbReference type="OrthoDB" id="5702724at2"/>
<sequence>MKNLLPILLVFFSTYVEANIDFRNPIRNYINIKESWNIFYEEDMQKTDPELTKNSLIKLQDILKKVEKNLPKHSIKKLKRLKIFLLWGEKSPKGGLNSGMRYVRQGETITRLHYDARWENSIVIYSAENLMYLTEMWAKKAIVHELAHAWHIMHWPEKHRAIVTPWKHAKEKNLYRNVRDYKNRIKPEAYALKNNLEYFAELSAMYFVGGDYFPYERRKLTKYDPEGVKMVKELWNVR</sequence>
<dbReference type="Gene3D" id="3.40.390.10">
    <property type="entry name" value="Collagenase (Catalytic Domain)"/>
    <property type="match status" value="1"/>
</dbReference>
<dbReference type="Proteomes" id="UP000324760">
    <property type="component" value="Chromosome"/>
</dbReference>
<protein>
    <submittedName>
        <fullName evidence="1">Uncharacterized protein</fullName>
    </submittedName>
</protein>
<dbReference type="EMBL" id="CP043869">
    <property type="protein sequence ID" value="QEQ96737.1"/>
    <property type="molecule type" value="Genomic_DNA"/>
</dbReference>
<proteinExistence type="predicted"/>
<name>A0A5P1RAW1_9GAMM</name>
<accession>A0A5P1RAW1</accession>
<dbReference type="AlphaFoldDB" id="A0A5P1RAW1"/>
<organism evidence="1 2">
    <name type="scientific">Neptunomonas concharum</name>
    <dbReference type="NCBI Taxonomy" id="1031538"/>
    <lineage>
        <taxon>Bacteria</taxon>
        <taxon>Pseudomonadati</taxon>
        <taxon>Pseudomonadota</taxon>
        <taxon>Gammaproteobacteria</taxon>
        <taxon>Oceanospirillales</taxon>
        <taxon>Oceanospirillaceae</taxon>
        <taxon>Neptunomonas</taxon>
    </lineage>
</organism>
<dbReference type="RefSeq" id="WP_138987349.1">
    <property type="nucleotide sequence ID" value="NZ_CP043869.1"/>
</dbReference>
<reference evidence="1 2" key="1">
    <citation type="journal article" date="2019" name="Biochem. Eng. J.">
        <title>Metabolic engineering of the marine bacteria Neptunomonas concharum for the production of acetoin and meso-2,3-butanediol from acetate.</title>
        <authorList>
            <person name="Li W."/>
            <person name="Pu N."/>
            <person name="Liu C.-X."/>
            <person name="Yuan Q.-P."/>
            <person name="Li Z.-J."/>
        </authorList>
    </citation>
    <scope>NUCLEOTIDE SEQUENCE [LARGE SCALE GENOMIC DNA]</scope>
    <source>
        <strain evidence="1 2">JCM17730</strain>
    </source>
</reference>
<keyword evidence="2" id="KW-1185">Reference proteome</keyword>
<evidence type="ECO:0000313" key="1">
    <source>
        <dbReference type="EMBL" id="QEQ96737.1"/>
    </source>
</evidence>
<evidence type="ECO:0000313" key="2">
    <source>
        <dbReference type="Proteomes" id="UP000324760"/>
    </source>
</evidence>
<dbReference type="InterPro" id="IPR024079">
    <property type="entry name" value="MetalloPept_cat_dom_sf"/>
</dbReference>
<dbReference type="GO" id="GO:0008237">
    <property type="term" value="F:metallopeptidase activity"/>
    <property type="evidence" value="ECO:0007669"/>
    <property type="project" value="InterPro"/>
</dbReference>